<dbReference type="InterPro" id="IPR011836">
    <property type="entry name" value="YhdP"/>
</dbReference>
<dbReference type="PANTHER" id="PTHR38690">
    <property type="entry name" value="PROTEASE-RELATED"/>
    <property type="match status" value="1"/>
</dbReference>
<dbReference type="PANTHER" id="PTHR38690:SF1">
    <property type="entry name" value="PROTEASE"/>
    <property type="match status" value="1"/>
</dbReference>
<accession>A0AB38C851</accession>
<sequence length="1417" mass="152958">MQARTTNADDFCHYLTPGQFISLLMQKPPEASVTEHVPLALRWQRLRAAYRMANLATHHVLGFTIKLVLLAYFAFAVLFLFLRYAILPNIDYYKGDIERAASRALGNPVSIARIYASWHGVRPNLFLGDVTLRDQAGRQALSLPSISATVSWWSVLGSVRFTTLEITRPDLDVRRSKDGKLYVAGVLIDSTQGSDGKGADWLLSQHDIIIRDGKVRWTDEARGTPELALSQVNLLLRNRWRSHRLGLQATPPASLAAPIDVRAHFTHPPFSTRISDVSMWKGELYADLKNADLAAWRRYLDYPFELSQGKGALRAWLSLDHARLAGFTADVGLTDVTAQLGEHIAPLDLLSVSGRISAKEELSQTPDGKPTFGANGHQVELTNFAVETRDGLSLPPTTLSERFIAATKRKPARTEITAKSLDLQTLAALADKLPLGEQQRQRLDALAPRGRLQDFAAQWEGEMATPASYRLRGKFIDLGLNAQPVRLAVAKTATGSAQAAAPAIPGFEHLTGSIDASDKGGKVDIDARGLVLQLASYLSEPALPFEQFEMEARWAFQADNMLQVDLDRLDLNQEGMRVALHGSQRLPLDGKNLGQVDLTGTIDNFQINTIGRYLPLQTPEHLRHWLTGALEGGVARDVSLRLRGELEHFPFKADTPAQRNRGEFRIAGKIENGTLNYAPGEFAESGPLAGKAPLWPQAEKIKGSFIFERARMEIRGDTATTGGVALTNVKAVIPDLTVFDTLLDIDGNAAGPMQEFLKYVTASPVLGWIEHFTDETTATGNAKLALKLHLPIERMLESTVQGSLQLAGNDVVLFHDMPPVLGTQGKIEFNEKGVNLNGLNGSLLGGPLAISGGTQPDSSIQVKITGNMTIDGLRKTYPAPVLQRLAKHLNGGARYSGLITARDHQVVVNVESPLTGLGLDFPAPLKKPAGDSLPVKFTLTGNAANGAGLRTDDIRIALGSGIAARYQRQKQGKDAWRLVRGGIGVNVPAPEPESGMMLNVNMKTLDVDSWIAAGSEIAGNATASADSGGADDAPDIAQYVVPDMMAARASELMLGERKLENVVVGATHQKDVWQANIDAKQVSGYVTWLETPSGLGKMTARLSSLIIPESAANDVKNLLEGKSGAQSIPSLDIVAEQFELFNKKIGRLELQAYNTMAAGGREWRVGKLQLSNPDGALSGSGKWVIKDGQSTTSLRFGLDIVDAGKLLDRFGFADTVRRGKGRLSGDIAWNGLPYSFDIPTLSGQIEMNVESGQFLKQDPGAAKLLGVLSLQALPRLLKLDFHDVFSEGLAFDGITANASIKRGVVTTNNLKMHGVAATVLMDGTADIANETTNLHVVVIPEFNLGTGPLVYALAVNPVIGLGSFLAQLFLRAPVMKALTYHMQIAGPWKSPVVTKLDGGKLEAVAVPAAAAVEAVAK</sequence>
<feature type="transmembrane region" description="Helical" evidence="1">
    <location>
        <begin position="60"/>
        <end position="82"/>
    </location>
</feature>
<name>A0AB38C851_9BURK</name>
<gene>
    <name evidence="3" type="ORF">SAMN03097694_2652</name>
</gene>
<feature type="domain" description="YhdP central" evidence="2">
    <location>
        <begin position="62"/>
        <end position="1393"/>
    </location>
</feature>
<evidence type="ECO:0000313" key="3">
    <source>
        <dbReference type="EMBL" id="SFX62797.1"/>
    </source>
</evidence>
<dbReference type="InterPro" id="IPR025263">
    <property type="entry name" value="YhdP_central"/>
</dbReference>
<protein>
    <submittedName>
        <fullName evidence="3">TIGR02099 family protein</fullName>
    </submittedName>
</protein>
<dbReference type="NCBIfam" id="TIGR02099">
    <property type="entry name" value="YhdP family protein"/>
    <property type="match status" value="1"/>
</dbReference>
<reference evidence="3 4" key="1">
    <citation type="submission" date="2016-11" db="EMBL/GenBank/DDBJ databases">
        <authorList>
            <person name="Varghese N."/>
            <person name="Submissions S."/>
        </authorList>
    </citation>
    <scope>NUCLEOTIDE SEQUENCE [LARGE SCALE GENOMIC DNA]</scope>
    <source>
        <strain evidence="3 4">NFR18</strain>
    </source>
</reference>
<dbReference type="Proteomes" id="UP000182489">
    <property type="component" value="Unassembled WGS sequence"/>
</dbReference>
<comment type="caution">
    <text evidence="3">The sequence shown here is derived from an EMBL/GenBank/DDBJ whole genome shotgun (WGS) entry which is preliminary data.</text>
</comment>
<evidence type="ECO:0000259" key="2">
    <source>
        <dbReference type="Pfam" id="PF13116"/>
    </source>
</evidence>
<proteinExistence type="predicted"/>
<keyword evidence="1" id="KW-0812">Transmembrane</keyword>
<evidence type="ECO:0000313" key="4">
    <source>
        <dbReference type="Proteomes" id="UP000182489"/>
    </source>
</evidence>
<keyword evidence="1" id="KW-1133">Transmembrane helix</keyword>
<evidence type="ECO:0000256" key="1">
    <source>
        <dbReference type="SAM" id="Phobius"/>
    </source>
</evidence>
<dbReference type="EMBL" id="FPKH01000002">
    <property type="protein sequence ID" value="SFX62797.1"/>
    <property type="molecule type" value="Genomic_DNA"/>
</dbReference>
<organism evidence="3 4">
    <name type="scientific">Janthinobacterium lividum</name>
    <dbReference type="NCBI Taxonomy" id="29581"/>
    <lineage>
        <taxon>Bacteria</taxon>
        <taxon>Pseudomonadati</taxon>
        <taxon>Pseudomonadota</taxon>
        <taxon>Betaproteobacteria</taxon>
        <taxon>Burkholderiales</taxon>
        <taxon>Oxalobacteraceae</taxon>
        <taxon>Janthinobacterium</taxon>
    </lineage>
</organism>
<keyword evidence="1" id="KW-0472">Membrane</keyword>
<dbReference type="Pfam" id="PF13116">
    <property type="entry name" value="YhdP"/>
    <property type="match status" value="1"/>
</dbReference>